<sequence length="367" mass="42668">MKRYWPGFKILDRYILGKFLATYFFAIAMIIVIVVIFDYVEKIDDFTETHAPLKEVLFTYYLNFIPFFINQFSGLFTFIACIFFTSKMAYQTEIVAMLSGGMSFRRLMWPYFLGAFIIGSLSLGLNLWLIPLSQRHIVDFEQQYIPRKQNTRYDRHIYRQIEPGIFAYVRGYNGASHQASFFALERYVSGTMTHSLEAADAKFNPETKRWTAPRYTKREFDSLGMERFEQFRNLDTLINLEVAELGEINDLIQTMNITQLNEFLDQQRAKGSDSINIIEVEKHARYAYPLSTFILTLIGVSLSSRKVRGGTGLHIGIGTGLCFSYILFNRFFEEFAKSGSLPPWLAVWLPNIIYLVIAVYLYRKAPK</sequence>
<protein>
    <submittedName>
        <fullName evidence="7">Putative permease</fullName>
    </submittedName>
</protein>
<dbReference type="PANTHER" id="PTHR33529">
    <property type="entry name" value="SLR0882 PROTEIN-RELATED"/>
    <property type="match status" value="1"/>
</dbReference>
<evidence type="ECO:0000256" key="1">
    <source>
        <dbReference type="ARBA" id="ARBA00004651"/>
    </source>
</evidence>
<dbReference type="EMBL" id="BK032514">
    <property type="protein sequence ID" value="DAF45207.1"/>
    <property type="molecule type" value="Genomic_DNA"/>
</dbReference>
<feature type="transmembrane region" description="Helical" evidence="6">
    <location>
        <begin position="20"/>
        <end position="40"/>
    </location>
</feature>
<feature type="transmembrane region" description="Helical" evidence="6">
    <location>
        <begin position="107"/>
        <end position="130"/>
    </location>
</feature>
<feature type="transmembrane region" description="Helical" evidence="6">
    <location>
        <begin position="60"/>
        <end position="86"/>
    </location>
</feature>
<name>A0A8S5S3D4_9CAUD</name>
<dbReference type="InterPro" id="IPR005495">
    <property type="entry name" value="LptG/LptF_permease"/>
</dbReference>
<proteinExistence type="predicted"/>
<reference evidence="7" key="1">
    <citation type="journal article" date="2021" name="Proc. Natl. Acad. Sci. U.S.A.">
        <title>A Catalog of Tens of Thousands of Viruses from Human Metagenomes Reveals Hidden Associations with Chronic Diseases.</title>
        <authorList>
            <person name="Tisza M.J."/>
            <person name="Buck C.B."/>
        </authorList>
    </citation>
    <scope>NUCLEOTIDE SEQUENCE</scope>
    <source>
        <strain evidence="7">CtBLh2</strain>
    </source>
</reference>
<feature type="transmembrane region" description="Helical" evidence="6">
    <location>
        <begin position="344"/>
        <end position="362"/>
    </location>
</feature>
<feature type="transmembrane region" description="Helical" evidence="6">
    <location>
        <begin position="286"/>
        <end position="304"/>
    </location>
</feature>
<keyword evidence="2" id="KW-1003">Cell membrane</keyword>
<dbReference type="GO" id="GO:0005886">
    <property type="term" value="C:plasma membrane"/>
    <property type="evidence" value="ECO:0007669"/>
    <property type="project" value="UniProtKB-SubCell"/>
</dbReference>
<evidence type="ECO:0000256" key="6">
    <source>
        <dbReference type="SAM" id="Phobius"/>
    </source>
</evidence>
<accession>A0A8S5S3D4</accession>
<feature type="transmembrane region" description="Helical" evidence="6">
    <location>
        <begin position="311"/>
        <end position="332"/>
    </location>
</feature>
<keyword evidence="3 6" id="KW-0812">Transmembrane</keyword>
<evidence type="ECO:0000256" key="4">
    <source>
        <dbReference type="ARBA" id="ARBA00022989"/>
    </source>
</evidence>
<evidence type="ECO:0000256" key="5">
    <source>
        <dbReference type="ARBA" id="ARBA00023136"/>
    </source>
</evidence>
<dbReference type="Pfam" id="PF03739">
    <property type="entry name" value="LptF_LptG"/>
    <property type="match status" value="1"/>
</dbReference>
<evidence type="ECO:0000256" key="3">
    <source>
        <dbReference type="ARBA" id="ARBA00022692"/>
    </source>
</evidence>
<evidence type="ECO:0000256" key="2">
    <source>
        <dbReference type="ARBA" id="ARBA00022475"/>
    </source>
</evidence>
<keyword evidence="5 6" id="KW-0472">Membrane</keyword>
<dbReference type="GO" id="GO:0015920">
    <property type="term" value="P:lipopolysaccharide transport"/>
    <property type="evidence" value="ECO:0007669"/>
    <property type="project" value="TreeGrafter"/>
</dbReference>
<organism evidence="7">
    <name type="scientific">Siphoviridae sp. ctBLh2</name>
    <dbReference type="NCBI Taxonomy" id="2827803"/>
    <lineage>
        <taxon>Viruses</taxon>
        <taxon>Duplodnaviria</taxon>
        <taxon>Heunggongvirae</taxon>
        <taxon>Uroviricota</taxon>
        <taxon>Caudoviricetes</taxon>
    </lineage>
</organism>
<keyword evidence="4 6" id="KW-1133">Transmembrane helix</keyword>
<comment type="subcellular location">
    <subcellularLocation>
        <location evidence="1">Cell membrane</location>
        <topology evidence="1">Multi-pass membrane protein</topology>
    </subcellularLocation>
</comment>
<dbReference type="PANTHER" id="PTHR33529:SF8">
    <property type="entry name" value="PERMEASE, YJGP_YJGQ FAMILY"/>
    <property type="match status" value="1"/>
</dbReference>
<evidence type="ECO:0000313" key="7">
    <source>
        <dbReference type="EMBL" id="DAF45207.1"/>
    </source>
</evidence>